<dbReference type="PANTHER" id="PTHR14240:SF1">
    <property type="entry name" value="PROTEIN FANTOM-RELATED"/>
    <property type="match status" value="1"/>
</dbReference>
<evidence type="ECO:0000313" key="3">
    <source>
        <dbReference type="Proteomes" id="UP001557470"/>
    </source>
</evidence>
<feature type="compositionally biased region" description="Low complexity" evidence="1">
    <location>
        <begin position="268"/>
        <end position="282"/>
    </location>
</feature>
<comment type="caution">
    <text evidence="2">The sequence shown here is derived from an EMBL/GenBank/DDBJ whole genome shotgun (WGS) entry which is preliminary data.</text>
</comment>
<dbReference type="Proteomes" id="UP001557470">
    <property type="component" value="Unassembled WGS sequence"/>
</dbReference>
<feature type="non-terminal residue" evidence="2">
    <location>
        <position position="1"/>
    </location>
</feature>
<sequence length="315" mass="34727">EYLRGGSLWVYVFDDSDNQTPPAYLAKAPVPLRPLAAGRAIRGDYVLRDTGGGPRGMVRVFIQWRYPFQPPESSIQAHMELDRPEKEMERSTRAEELPRPVAKPRMMLRATEARVDRTAVQKHTKMKPHPPPIKLRPPQHDGKSERAKSVTSKKGSGATPLQSPVRKRATPLSSPAFEDTPPFTLGPSHTKSTRSAARKQGTRLKSPEVKGQSSPGSEMTLSRSLSAQSPRSSTHDDKTDDKDIPSLMSLEEVEEEPGGKSEIDGVGSDIMESTESSSSNLSDVIIVPPPSRRLRKVRLNQSINQSINWVSGLVV</sequence>
<dbReference type="AlphaFoldDB" id="A0ABD0WEI1"/>
<feature type="compositionally biased region" description="Polar residues" evidence="1">
    <location>
        <begin position="211"/>
        <end position="220"/>
    </location>
</feature>
<feature type="compositionally biased region" description="Basic and acidic residues" evidence="1">
    <location>
        <begin position="233"/>
        <end position="244"/>
    </location>
</feature>
<dbReference type="EMBL" id="JAGEUA010000007">
    <property type="protein sequence ID" value="KAL0970037.1"/>
    <property type="molecule type" value="Genomic_DNA"/>
</dbReference>
<evidence type="ECO:0000256" key="1">
    <source>
        <dbReference type="SAM" id="MobiDB-lite"/>
    </source>
</evidence>
<dbReference type="SUPFAM" id="SSF49562">
    <property type="entry name" value="C2 domain (Calcium/lipid-binding domain, CaLB)"/>
    <property type="match status" value="1"/>
</dbReference>
<dbReference type="InterPro" id="IPR031139">
    <property type="entry name" value="RPGRIP1_fam"/>
</dbReference>
<organism evidence="2 3">
    <name type="scientific">Umbra pygmaea</name>
    <name type="common">Eastern mudminnow</name>
    <dbReference type="NCBI Taxonomy" id="75934"/>
    <lineage>
        <taxon>Eukaryota</taxon>
        <taxon>Metazoa</taxon>
        <taxon>Chordata</taxon>
        <taxon>Craniata</taxon>
        <taxon>Vertebrata</taxon>
        <taxon>Euteleostomi</taxon>
        <taxon>Actinopterygii</taxon>
        <taxon>Neopterygii</taxon>
        <taxon>Teleostei</taxon>
        <taxon>Protacanthopterygii</taxon>
        <taxon>Esociformes</taxon>
        <taxon>Umbridae</taxon>
        <taxon>Umbra</taxon>
    </lineage>
</organism>
<feature type="region of interest" description="Disordered" evidence="1">
    <location>
        <begin position="110"/>
        <end position="284"/>
    </location>
</feature>
<feature type="compositionally biased region" description="Polar residues" evidence="1">
    <location>
        <begin position="149"/>
        <end position="162"/>
    </location>
</feature>
<proteinExistence type="predicted"/>
<protein>
    <submittedName>
        <fullName evidence="2">Uncharacterized protein</fullName>
    </submittedName>
</protein>
<keyword evidence="3" id="KW-1185">Reference proteome</keyword>
<feature type="compositionally biased region" description="Basic and acidic residues" evidence="1">
    <location>
        <begin position="81"/>
        <end position="98"/>
    </location>
</feature>
<feature type="compositionally biased region" description="Low complexity" evidence="1">
    <location>
        <begin position="221"/>
        <end position="232"/>
    </location>
</feature>
<feature type="region of interest" description="Disordered" evidence="1">
    <location>
        <begin position="81"/>
        <end position="100"/>
    </location>
</feature>
<evidence type="ECO:0000313" key="2">
    <source>
        <dbReference type="EMBL" id="KAL0970037.1"/>
    </source>
</evidence>
<dbReference type="InterPro" id="IPR035892">
    <property type="entry name" value="C2_domain_sf"/>
</dbReference>
<reference evidence="2 3" key="1">
    <citation type="submission" date="2024-06" db="EMBL/GenBank/DDBJ databases">
        <authorList>
            <person name="Pan Q."/>
            <person name="Wen M."/>
            <person name="Jouanno E."/>
            <person name="Zahm M."/>
            <person name="Klopp C."/>
            <person name="Cabau C."/>
            <person name="Louis A."/>
            <person name="Berthelot C."/>
            <person name="Parey E."/>
            <person name="Roest Crollius H."/>
            <person name="Montfort J."/>
            <person name="Robinson-Rechavi M."/>
            <person name="Bouchez O."/>
            <person name="Lampietro C."/>
            <person name="Lopez Roques C."/>
            <person name="Donnadieu C."/>
            <person name="Postlethwait J."/>
            <person name="Bobe J."/>
            <person name="Verreycken H."/>
            <person name="Guiguen Y."/>
        </authorList>
    </citation>
    <scope>NUCLEOTIDE SEQUENCE [LARGE SCALE GENOMIC DNA]</scope>
    <source>
        <strain evidence="2">Up_M1</strain>
        <tissue evidence="2">Testis</tissue>
    </source>
</reference>
<name>A0ABD0WEI1_UMBPY</name>
<feature type="compositionally biased region" description="Basic and acidic residues" evidence="1">
    <location>
        <begin position="138"/>
        <end position="148"/>
    </location>
</feature>
<dbReference type="PANTHER" id="PTHR14240">
    <property type="entry name" value="RETINITIS PIGMENTOSA GTPASE REGULATOR-INTERACTING PROTEIN"/>
    <property type="match status" value="1"/>
</dbReference>
<gene>
    <name evidence="2" type="ORF">UPYG_G00236270</name>
</gene>
<accession>A0ABD0WEI1</accession>